<sequence>MIRIAIDCMGGDFGLPVTIPATVQVAERRADVHFLLVGNQHEIEQALRSAKPSRLNQFTIVHAEEVITMDDPIEVALRRKRKSSMHEALHAVREQRADACVSAGNTGALMAVARFILKTLDGIDRPAIATALPNQLGKGTTVLDLGANVDCTPGHLLQFAIMGSALAQAVDGIDNPKVGLLNIGHEAIKGNEVVKKTTELLQATPLNFIGNVEGDDIFKGTAHVVVCDGFVGNVLLKSVEGLAKMVSGMLKQSFLRSVYSKLAALIAKPVLSTFRDQVDNRRYNGAALLGLRGVVFKSHGSADVLAYSYAIERAYMAVQSQLLQKTIVGIEAITQNTQASHSNPSQELNNDNKPAL</sequence>
<evidence type="ECO:0000256" key="6">
    <source>
        <dbReference type="ARBA" id="ARBA00023209"/>
    </source>
</evidence>
<comment type="subcellular location">
    <subcellularLocation>
        <location evidence="10">Cytoplasm</location>
    </subcellularLocation>
    <text evidence="10">Associated with the membrane possibly through PlsY.</text>
</comment>
<dbReference type="AlphaFoldDB" id="A0A849P5I5"/>
<reference evidence="11 12" key="1">
    <citation type="submission" date="2020-05" db="EMBL/GenBank/DDBJ databases">
        <authorList>
            <person name="Niu N."/>
        </authorList>
    </citation>
    <scope>NUCLEOTIDE SEQUENCE [LARGE SCALE GENOMIC DNA]</scope>
    <source>
        <strain evidence="11 12">3340-03</strain>
    </source>
</reference>
<dbReference type="InterPro" id="IPR003664">
    <property type="entry name" value="FA_synthesis"/>
</dbReference>
<comment type="pathway">
    <text evidence="10">Lipid metabolism; phospholipid metabolism.</text>
</comment>
<evidence type="ECO:0000256" key="3">
    <source>
        <dbReference type="ARBA" id="ARBA00022516"/>
    </source>
</evidence>
<keyword evidence="4 10" id="KW-0808">Transferase</keyword>
<evidence type="ECO:0000256" key="1">
    <source>
        <dbReference type="ARBA" id="ARBA00001232"/>
    </source>
</evidence>
<dbReference type="EC" id="2.3.1.274" evidence="8 10"/>
<keyword evidence="3 10" id="KW-0444">Lipid biosynthesis</keyword>
<comment type="similarity">
    <text evidence="10">Belongs to the PlsX family.</text>
</comment>
<evidence type="ECO:0000256" key="8">
    <source>
        <dbReference type="ARBA" id="ARBA00024069"/>
    </source>
</evidence>
<evidence type="ECO:0000256" key="7">
    <source>
        <dbReference type="ARBA" id="ARBA00023264"/>
    </source>
</evidence>
<comment type="subunit">
    <text evidence="9 10">Homodimer. Probably interacts with PlsY.</text>
</comment>
<dbReference type="Pfam" id="PF02504">
    <property type="entry name" value="FA_synthesis"/>
    <property type="match status" value="1"/>
</dbReference>
<dbReference type="HAMAP" id="MF_00019">
    <property type="entry name" value="PlsX"/>
    <property type="match status" value="1"/>
</dbReference>
<keyword evidence="5 10" id="KW-0443">Lipid metabolism</keyword>
<dbReference type="PANTHER" id="PTHR30100:SF1">
    <property type="entry name" value="PHOSPHATE ACYLTRANSFERASE"/>
    <property type="match status" value="1"/>
</dbReference>
<dbReference type="GO" id="GO:0005737">
    <property type="term" value="C:cytoplasm"/>
    <property type="evidence" value="ECO:0007669"/>
    <property type="project" value="UniProtKB-SubCell"/>
</dbReference>
<protein>
    <recommendedName>
        <fullName evidence="8 10">Phosphate acyltransferase</fullName>
        <ecNumber evidence="8 10">2.3.1.274</ecNumber>
    </recommendedName>
    <alternativeName>
        <fullName evidence="10">Acyl-ACP phosphotransacylase</fullName>
    </alternativeName>
    <alternativeName>
        <fullName evidence="10">Acyl-[acyl-carrier-protein]--phosphate acyltransferase</fullName>
    </alternativeName>
    <alternativeName>
        <fullName evidence="10">Phosphate-acyl-ACP acyltransferase</fullName>
    </alternativeName>
</protein>
<evidence type="ECO:0000256" key="5">
    <source>
        <dbReference type="ARBA" id="ARBA00023098"/>
    </source>
</evidence>
<dbReference type="Gene3D" id="3.40.718.10">
    <property type="entry name" value="Isopropylmalate Dehydrogenase"/>
    <property type="match status" value="1"/>
</dbReference>
<evidence type="ECO:0000313" key="12">
    <source>
        <dbReference type="Proteomes" id="UP000537862"/>
    </source>
</evidence>
<dbReference type="PANTHER" id="PTHR30100">
    <property type="entry name" value="FATTY ACID/PHOSPHOLIPID SYNTHESIS PROTEIN PLSX"/>
    <property type="match status" value="1"/>
</dbReference>
<dbReference type="EMBL" id="JABGBN010000004">
    <property type="protein sequence ID" value="NOL51881.1"/>
    <property type="molecule type" value="Genomic_DNA"/>
</dbReference>
<dbReference type="UniPathway" id="UPA00085"/>
<keyword evidence="12" id="KW-1185">Reference proteome</keyword>
<evidence type="ECO:0000256" key="9">
    <source>
        <dbReference type="ARBA" id="ARBA00046608"/>
    </source>
</evidence>
<comment type="function">
    <text evidence="10">Catalyzes the reversible formation of acyl-phosphate (acyl-PO(4)) from acyl-[acyl-carrier-protein] (acyl-ACP). This enzyme utilizes acyl-ACP as fatty acyl donor, but not acyl-CoA.</text>
</comment>
<name>A0A849P5I5_9BURK</name>
<keyword evidence="2 10" id="KW-0963">Cytoplasm</keyword>
<proteinExistence type="inferred from homology"/>
<keyword evidence="11" id="KW-0012">Acyltransferase</keyword>
<comment type="caution">
    <text evidence="11">The sequence shown here is derived from an EMBL/GenBank/DDBJ whole genome shotgun (WGS) entry which is preliminary data.</text>
</comment>
<dbReference type="GO" id="GO:0043811">
    <property type="term" value="F:phosphate:acyl-[acyl carrier protein] acyltransferase activity"/>
    <property type="evidence" value="ECO:0007669"/>
    <property type="project" value="UniProtKB-UniRule"/>
</dbReference>
<evidence type="ECO:0000256" key="4">
    <source>
        <dbReference type="ARBA" id="ARBA00022679"/>
    </source>
</evidence>
<evidence type="ECO:0000313" key="11">
    <source>
        <dbReference type="EMBL" id="NOL51881.1"/>
    </source>
</evidence>
<keyword evidence="6 10" id="KW-0594">Phospholipid biosynthesis</keyword>
<dbReference type="SUPFAM" id="SSF53659">
    <property type="entry name" value="Isocitrate/Isopropylmalate dehydrogenase-like"/>
    <property type="match status" value="1"/>
</dbReference>
<dbReference type="RefSeq" id="WP_171680575.1">
    <property type="nucleotide sequence ID" value="NZ_JABGBN010000004.1"/>
</dbReference>
<accession>A0A849P5I5</accession>
<gene>
    <name evidence="10 11" type="primary">plsX</name>
    <name evidence="11" type="ORF">HKX39_06825</name>
</gene>
<evidence type="ECO:0000256" key="10">
    <source>
        <dbReference type="HAMAP-Rule" id="MF_00019"/>
    </source>
</evidence>
<dbReference type="InterPro" id="IPR012281">
    <property type="entry name" value="Phospholipid_synth_PlsX-like"/>
</dbReference>
<dbReference type="NCBIfam" id="TIGR00182">
    <property type="entry name" value="plsX"/>
    <property type="match status" value="1"/>
</dbReference>
<comment type="catalytic activity">
    <reaction evidence="1 10">
        <text>a fatty acyl-[ACP] + phosphate = an acyl phosphate + holo-[ACP]</text>
        <dbReference type="Rhea" id="RHEA:42292"/>
        <dbReference type="Rhea" id="RHEA-COMP:9685"/>
        <dbReference type="Rhea" id="RHEA-COMP:14125"/>
        <dbReference type="ChEBI" id="CHEBI:43474"/>
        <dbReference type="ChEBI" id="CHEBI:59918"/>
        <dbReference type="ChEBI" id="CHEBI:64479"/>
        <dbReference type="ChEBI" id="CHEBI:138651"/>
        <dbReference type="EC" id="2.3.1.274"/>
    </reaction>
</comment>
<organism evidence="11 12">
    <name type="scientific">Pelistega suis</name>
    <dbReference type="NCBI Taxonomy" id="1631957"/>
    <lineage>
        <taxon>Bacteria</taxon>
        <taxon>Pseudomonadati</taxon>
        <taxon>Pseudomonadota</taxon>
        <taxon>Betaproteobacteria</taxon>
        <taxon>Burkholderiales</taxon>
        <taxon>Alcaligenaceae</taxon>
        <taxon>Pelistega</taxon>
    </lineage>
</organism>
<dbReference type="GO" id="GO:0006633">
    <property type="term" value="P:fatty acid biosynthetic process"/>
    <property type="evidence" value="ECO:0007669"/>
    <property type="project" value="UniProtKB-UniRule"/>
</dbReference>
<dbReference type="PIRSF" id="PIRSF002465">
    <property type="entry name" value="Phsphlp_syn_PlsX"/>
    <property type="match status" value="1"/>
</dbReference>
<keyword evidence="7 10" id="KW-1208">Phospholipid metabolism</keyword>
<dbReference type="Proteomes" id="UP000537862">
    <property type="component" value="Unassembled WGS sequence"/>
</dbReference>
<dbReference type="GO" id="GO:0008654">
    <property type="term" value="P:phospholipid biosynthetic process"/>
    <property type="evidence" value="ECO:0007669"/>
    <property type="project" value="UniProtKB-KW"/>
</dbReference>
<evidence type="ECO:0000256" key="2">
    <source>
        <dbReference type="ARBA" id="ARBA00022490"/>
    </source>
</evidence>